<feature type="region of interest" description="Disordered" evidence="1">
    <location>
        <begin position="1"/>
        <end position="75"/>
    </location>
</feature>
<evidence type="ECO:0000256" key="1">
    <source>
        <dbReference type="SAM" id="MobiDB-lite"/>
    </source>
</evidence>
<accession>A0AAV2YKN5</accession>
<evidence type="ECO:0000313" key="2">
    <source>
        <dbReference type="EMBL" id="DAZ94466.1"/>
    </source>
</evidence>
<dbReference type="Proteomes" id="UP001146120">
    <property type="component" value="Unassembled WGS sequence"/>
</dbReference>
<keyword evidence="3" id="KW-1185">Reference proteome</keyword>
<comment type="caution">
    <text evidence="2">The sequence shown here is derived from an EMBL/GenBank/DDBJ whole genome shotgun (WGS) entry which is preliminary data.</text>
</comment>
<reference evidence="2" key="2">
    <citation type="journal article" date="2023" name="Microbiol Resour">
        <title>Decontamination and Annotation of the Draft Genome Sequence of the Oomycete Lagenidium giganteum ARSEF 373.</title>
        <authorList>
            <person name="Morgan W.R."/>
            <person name="Tartar A."/>
        </authorList>
    </citation>
    <scope>NUCLEOTIDE SEQUENCE</scope>
    <source>
        <strain evidence="2">ARSEF 373</strain>
    </source>
</reference>
<protein>
    <submittedName>
        <fullName evidence="2">Uncharacterized protein</fullName>
    </submittedName>
</protein>
<reference evidence="2" key="1">
    <citation type="submission" date="2022-11" db="EMBL/GenBank/DDBJ databases">
        <authorList>
            <person name="Morgan W.R."/>
            <person name="Tartar A."/>
        </authorList>
    </citation>
    <scope>NUCLEOTIDE SEQUENCE</scope>
    <source>
        <strain evidence="2">ARSEF 373</strain>
    </source>
</reference>
<proteinExistence type="predicted"/>
<organism evidence="2 3">
    <name type="scientific">Lagenidium giganteum</name>
    <dbReference type="NCBI Taxonomy" id="4803"/>
    <lineage>
        <taxon>Eukaryota</taxon>
        <taxon>Sar</taxon>
        <taxon>Stramenopiles</taxon>
        <taxon>Oomycota</taxon>
        <taxon>Peronosporomycetes</taxon>
        <taxon>Pythiales</taxon>
        <taxon>Pythiaceae</taxon>
    </lineage>
</organism>
<feature type="compositionally biased region" description="Basic and acidic residues" evidence="1">
    <location>
        <begin position="34"/>
        <end position="48"/>
    </location>
</feature>
<gene>
    <name evidence="2" type="ORF">N0F65_003502</name>
</gene>
<name>A0AAV2YKN5_9STRA</name>
<evidence type="ECO:0000313" key="3">
    <source>
        <dbReference type="Proteomes" id="UP001146120"/>
    </source>
</evidence>
<sequence>MNVEQTTASVNAVQFRRQLTPAWAGKESVGSASDRGRAGRKPADRAADKPGSAAEKTDQPPQDLRNGRMAKTQDE</sequence>
<dbReference type="EMBL" id="DAKRPA010000249">
    <property type="protein sequence ID" value="DAZ94466.1"/>
    <property type="molecule type" value="Genomic_DNA"/>
</dbReference>
<dbReference type="AlphaFoldDB" id="A0AAV2YKN5"/>
<feature type="compositionally biased region" description="Polar residues" evidence="1">
    <location>
        <begin position="1"/>
        <end position="12"/>
    </location>
</feature>